<dbReference type="Proteomes" id="UP000663929">
    <property type="component" value="Chromosome"/>
</dbReference>
<dbReference type="KEGG" id="scor:J3U87_31895"/>
<dbReference type="InterPro" id="IPR024983">
    <property type="entry name" value="CHAT_dom"/>
</dbReference>
<accession>A0A8A4TM72</accession>
<evidence type="ECO:0000313" key="2">
    <source>
        <dbReference type="EMBL" id="QTD50212.1"/>
    </source>
</evidence>
<proteinExistence type="predicted"/>
<keyword evidence="3" id="KW-1185">Reference proteome</keyword>
<evidence type="ECO:0000259" key="1">
    <source>
        <dbReference type="Pfam" id="PF12770"/>
    </source>
</evidence>
<name>A0A8A4TM72_SULCO</name>
<dbReference type="EMBL" id="CP071793">
    <property type="protein sequence ID" value="QTD50212.1"/>
    <property type="molecule type" value="Genomic_DNA"/>
</dbReference>
<sequence>MLSGCGKGTGKMIDGEGLIGLTQAFHCAGGRSVVDRSDGVDHWNRMQGVRFFPNVGHLRGDRGNCVGVQVLVKVPSPA</sequence>
<organism evidence="2 3">
    <name type="scientific">Sulfidibacter corallicola</name>
    <dbReference type="NCBI Taxonomy" id="2818388"/>
    <lineage>
        <taxon>Bacteria</taxon>
        <taxon>Pseudomonadati</taxon>
        <taxon>Acidobacteriota</taxon>
        <taxon>Holophagae</taxon>
        <taxon>Acanthopleuribacterales</taxon>
        <taxon>Acanthopleuribacteraceae</taxon>
        <taxon>Sulfidibacter</taxon>
    </lineage>
</organism>
<protein>
    <submittedName>
        <fullName evidence="2">CHAT domain-containing protein</fullName>
    </submittedName>
</protein>
<evidence type="ECO:0000313" key="3">
    <source>
        <dbReference type="Proteomes" id="UP000663929"/>
    </source>
</evidence>
<reference evidence="2" key="1">
    <citation type="submission" date="2021-03" db="EMBL/GenBank/DDBJ databases">
        <title>Acanthopleuribacteraceae sp. M133.</title>
        <authorList>
            <person name="Wang G."/>
        </authorList>
    </citation>
    <scope>NUCLEOTIDE SEQUENCE</scope>
    <source>
        <strain evidence="2">M133</strain>
    </source>
</reference>
<feature type="domain" description="CHAT" evidence="1">
    <location>
        <begin position="1"/>
        <end position="34"/>
    </location>
</feature>
<dbReference type="Pfam" id="PF12770">
    <property type="entry name" value="CHAT"/>
    <property type="match status" value="1"/>
</dbReference>
<dbReference type="AlphaFoldDB" id="A0A8A4TM72"/>
<gene>
    <name evidence="2" type="ORF">J3U87_31895</name>
</gene>